<organism evidence="2 3">
    <name type="scientific">Cannabis sativa</name>
    <name type="common">Hemp</name>
    <name type="synonym">Marijuana</name>
    <dbReference type="NCBI Taxonomy" id="3483"/>
    <lineage>
        <taxon>Eukaryota</taxon>
        <taxon>Viridiplantae</taxon>
        <taxon>Streptophyta</taxon>
        <taxon>Embryophyta</taxon>
        <taxon>Tracheophyta</taxon>
        <taxon>Spermatophyta</taxon>
        <taxon>Magnoliopsida</taxon>
        <taxon>eudicotyledons</taxon>
        <taxon>Gunneridae</taxon>
        <taxon>Pentapetalae</taxon>
        <taxon>rosids</taxon>
        <taxon>fabids</taxon>
        <taxon>Rosales</taxon>
        <taxon>Cannabaceae</taxon>
        <taxon>Cannabis</taxon>
    </lineage>
</organism>
<dbReference type="EnsemblPlants" id="evm.model.02.1978">
    <property type="protein sequence ID" value="cds.evm.model.02.1978"/>
    <property type="gene ID" value="evm.TU.02.1978"/>
</dbReference>
<dbReference type="Gramene" id="evm.model.02.1978">
    <property type="protein sequence ID" value="cds.evm.model.02.1978"/>
    <property type="gene ID" value="evm.TU.02.1978"/>
</dbReference>
<accession>A0A803NVU8</accession>
<sequence>MQEIAFIPVEYKMTLRRRQEEPTFLPTRICKPTIRPKNISMKRSPRSYITIKFSRTVKIVMTCPEDARDDGVGPSRISEALPLAGWMPRDDGWLLKMAVRGSIREEVAVMGCREEIARDLEGIHLGPTEIIPVEEEAPSKEEGQVVSTEKGTDPKDVVEEESQIGHLAMVFKDVSDLISGSATKMMRQNSKNIAKKDIVGLHKPSGKPLLGPCPGKKRRLDDREVESFLENVRERDGILIPVSGEDCSNTEDTDARKSNPNVNSLEGINQDNENGGKSDFSQAEEAGHYMPPIVNPDLVFLMDTKRNSMDMEGTWQQRGFFDGAAVSSVGASRGLALFWRASWDIQILSLSVDKIIARCGEDRNFKPWVGCFIYAPPKRNEKDSFWESMSTSIHLHSAAWMVMGDMNAVLCQEEKVGGRLMCDGEGRGLRNFIFDSGAVELGGSRVLYTWTNGQDWNNLIWEKSDRVLCSTNWLS</sequence>
<dbReference type="PANTHER" id="PTHR35218">
    <property type="entry name" value="RNASE H DOMAIN-CONTAINING PROTEIN"/>
    <property type="match status" value="1"/>
</dbReference>
<feature type="compositionally biased region" description="Polar residues" evidence="1">
    <location>
        <begin position="258"/>
        <end position="278"/>
    </location>
</feature>
<evidence type="ECO:0000256" key="1">
    <source>
        <dbReference type="SAM" id="MobiDB-lite"/>
    </source>
</evidence>
<protein>
    <submittedName>
        <fullName evidence="2">Uncharacterized protein</fullName>
    </submittedName>
</protein>
<reference evidence="2" key="2">
    <citation type="submission" date="2021-03" db="UniProtKB">
        <authorList>
            <consortium name="EnsemblPlants"/>
        </authorList>
    </citation>
    <scope>IDENTIFICATION</scope>
</reference>
<dbReference type="AlphaFoldDB" id="A0A803NVU8"/>
<feature type="region of interest" description="Disordered" evidence="1">
    <location>
        <begin position="240"/>
        <end position="278"/>
    </location>
</feature>
<evidence type="ECO:0000313" key="3">
    <source>
        <dbReference type="Proteomes" id="UP000596661"/>
    </source>
</evidence>
<dbReference type="Proteomes" id="UP000596661">
    <property type="component" value="Chromosome 2"/>
</dbReference>
<evidence type="ECO:0000313" key="2">
    <source>
        <dbReference type="EnsemblPlants" id="cds.evm.model.02.1978"/>
    </source>
</evidence>
<dbReference type="PANTHER" id="PTHR35218:SF7">
    <property type="entry name" value="ENDONUCLEASE_EXONUCLEASE_PHOSPHATASE"/>
    <property type="match status" value="1"/>
</dbReference>
<reference evidence="2" key="1">
    <citation type="submission" date="2018-11" db="EMBL/GenBank/DDBJ databases">
        <authorList>
            <person name="Grassa J C."/>
        </authorList>
    </citation>
    <scope>NUCLEOTIDE SEQUENCE [LARGE SCALE GENOMIC DNA]</scope>
</reference>
<name>A0A803NVU8_CANSA</name>
<keyword evidence="3" id="KW-1185">Reference proteome</keyword>
<dbReference type="InterPro" id="IPR036691">
    <property type="entry name" value="Endo/exonu/phosph_ase_sf"/>
</dbReference>
<proteinExistence type="predicted"/>
<dbReference type="Gene3D" id="3.60.10.10">
    <property type="entry name" value="Endonuclease/exonuclease/phosphatase"/>
    <property type="match status" value="1"/>
</dbReference>
<dbReference type="SUPFAM" id="SSF56219">
    <property type="entry name" value="DNase I-like"/>
    <property type="match status" value="1"/>
</dbReference>
<dbReference type="EMBL" id="UZAU01000228">
    <property type="status" value="NOT_ANNOTATED_CDS"/>
    <property type="molecule type" value="Genomic_DNA"/>
</dbReference>